<sequence>MRSDFCIIGGGVSGLMTALLLERYLPTKKIVLIYSPKQREIGVGESTNETWYQFCEAAQIEPADFFLHCDATPKICVKQVNWLRDNHEWVHFLTTTNDILTDPISQIKNKSLASLAPLNEPCHYYSKRLLYNIDPDTESNSFEKFGFTCQISPELEFPTINDPKIKSEADSYAILGQTFSVNFDNFKAIDYFRIVCEQRGIEIVEDTITNCEKDSNTGFISK</sequence>
<gene>
    <name evidence="1" type="ORF">METZ01_LOCUS157875</name>
</gene>
<evidence type="ECO:0008006" key="2">
    <source>
        <dbReference type="Google" id="ProtNLM"/>
    </source>
</evidence>
<dbReference type="InterPro" id="IPR036188">
    <property type="entry name" value="FAD/NAD-bd_sf"/>
</dbReference>
<protein>
    <recommendedName>
        <fullName evidence="2">FAD dependent oxidoreductase domain-containing protein</fullName>
    </recommendedName>
</protein>
<dbReference type="InterPro" id="IPR006905">
    <property type="entry name" value="Flavin_halogenase"/>
</dbReference>
<name>A0A382AUM4_9ZZZZ</name>
<dbReference type="EMBL" id="UINC01026839">
    <property type="protein sequence ID" value="SVB05021.1"/>
    <property type="molecule type" value="Genomic_DNA"/>
</dbReference>
<dbReference type="SUPFAM" id="SSF51905">
    <property type="entry name" value="FAD/NAD(P)-binding domain"/>
    <property type="match status" value="1"/>
</dbReference>
<accession>A0A382AUM4</accession>
<evidence type="ECO:0000313" key="1">
    <source>
        <dbReference type="EMBL" id="SVB05021.1"/>
    </source>
</evidence>
<dbReference type="AlphaFoldDB" id="A0A382AUM4"/>
<organism evidence="1">
    <name type="scientific">marine metagenome</name>
    <dbReference type="NCBI Taxonomy" id="408172"/>
    <lineage>
        <taxon>unclassified sequences</taxon>
        <taxon>metagenomes</taxon>
        <taxon>ecological metagenomes</taxon>
    </lineage>
</organism>
<dbReference type="Pfam" id="PF04820">
    <property type="entry name" value="Trp_halogenase"/>
    <property type="match status" value="1"/>
</dbReference>
<dbReference type="Gene3D" id="3.50.50.60">
    <property type="entry name" value="FAD/NAD(P)-binding domain"/>
    <property type="match status" value="1"/>
</dbReference>
<dbReference type="GO" id="GO:0004497">
    <property type="term" value="F:monooxygenase activity"/>
    <property type="evidence" value="ECO:0007669"/>
    <property type="project" value="InterPro"/>
</dbReference>
<proteinExistence type="predicted"/>
<feature type="non-terminal residue" evidence="1">
    <location>
        <position position="222"/>
    </location>
</feature>
<reference evidence="1" key="1">
    <citation type="submission" date="2018-05" db="EMBL/GenBank/DDBJ databases">
        <authorList>
            <person name="Lanie J.A."/>
            <person name="Ng W.-L."/>
            <person name="Kazmierczak K.M."/>
            <person name="Andrzejewski T.M."/>
            <person name="Davidsen T.M."/>
            <person name="Wayne K.J."/>
            <person name="Tettelin H."/>
            <person name="Glass J.I."/>
            <person name="Rusch D."/>
            <person name="Podicherti R."/>
            <person name="Tsui H.-C.T."/>
            <person name="Winkler M.E."/>
        </authorList>
    </citation>
    <scope>NUCLEOTIDE SEQUENCE</scope>
</reference>